<dbReference type="EMBL" id="CP049055">
    <property type="protein sequence ID" value="QII13354.1"/>
    <property type="molecule type" value="Genomic_DNA"/>
</dbReference>
<proteinExistence type="predicted"/>
<evidence type="ECO:0000313" key="3">
    <source>
        <dbReference type="EMBL" id="QII13354.1"/>
    </source>
</evidence>
<dbReference type="Proteomes" id="UP000501926">
    <property type="component" value="Chromosome"/>
</dbReference>
<dbReference type="RefSeq" id="WP_099326169.1">
    <property type="nucleotide sequence ID" value="NZ_CP049055.1"/>
</dbReference>
<protein>
    <submittedName>
        <fullName evidence="2">Uncharacterized protein</fullName>
    </submittedName>
</protein>
<evidence type="ECO:0000313" key="6">
    <source>
        <dbReference type="Proteomes" id="UP000501926"/>
    </source>
</evidence>
<evidence type="ECO:0000313" key="4">
    <source>
        <dbReference type="EMBL" id="SOH05621.1"/>
    </source>
</evidence>
<accession>Q1PUH0</accession>
<feature type="region of interest" description="Disordered" evidence="1">
    <location>
        <begin position="37"/>
        <end position="57"/>
    </location>
</feature>
<reference evidence="4" key="3">
    <citation type="submission" date="2017-10" db="EMBL/GenBank/DDBJ databases">
        <authorList>
            <person name="Banno H."/>
            <person name="Chua N.-H."/>
        </authorList>
    </citation>
    <scope>NUCLEOTIDE SEQUENCE [LARGE SCALE GENOMIC DNA]</scope>
    <source>
        <strain evidence="4">Kuenenia_mbr1_ru-nijmegen</strain>
    </source>
</reference>
<organism evidence="2">
    <name type="scientific">Kuenenia stuttgartiensis</name>
    <dbReference type="NCBI Taxonomy" id="174633"/>
    <lineage>
        <taxon>Bacteria</taxon>
        <taxon>Pseudomonadati</taxon>
        <taxon>Planctomycetota</taxon>
        <taxon>Candidatus Brocadiia</taxon>
        <taxon>Candidatus Brocadiales</taxon>
        <taxon>Candidatus Brocadiaceae</taxon>
        <taxon>Candidatus Kuenenia</taxon>
    </lineage>
</organism>
<dbReference type="KEGG" id="kst:KSMBR1_3144"/>
<dbReference type="EMBL" id="CT573074">
    <property type="protein sequence ID" value="CAJ70873.1"/>
    <property type="molecule type" value="Genomic_DNA"/>
</dbReference>
<dbReference type="EMBL" id="LT934425">
    <property type="protein sequence ID" value="SOH05621.1"/>
    <property type="molecule type" value="Genomic_DNA"/>
</dbReference>
<evidence type="ECO:0000256" key="1">
    <source>
        <dbReference type="SAM" id="MobiDB-lite"/>
    </source>
</evidence>
<reference evidence="2" key="2">
    <citation type="submission" date="2006-01" db="EMBL/GenBank/DDBJ databases">
        <authorList>
            <person name="Genoscope"/>
        </authorList>
    </citation>
    <scope>NUCLEOTIDE SEQUENCE</scope>
</reference>
<gene>
    <name evidence="3" type="ORF">KsCSTR_39750</name>
    <name evidence="4" type="ORF">KSMBR1_3144</name>
    <name evidence="2" type="ORF">kustb0128</name>
</gene>
<dbReference type="OrthoDB" id="5728003at2"/>
<reference evidence="2" key="1">
    <citation type="journal article" date="2006" name="Nature">
        <title>Deciphering the evolution and metabolism of an anammox bacterium from a community genome.</title>
        <authorList>
            <person name="Strous M."/>
            <person name="Pelletier E."/>
            <person name="Mangenot S."/>
            <person name="Rattei T."/>
            <person name="Lehner A."/>
            <person name="Taylor M.W."/>
            <person name="Horn M."/>
            <person name="Daims H."/>
            <person name="Bartol-Mavel D."/>
            <person name="Wincker P."/>
            <person name="Barbe V."/>
            <person name="Fonknechten N."/>
            <person name="Vallenet D."/>
            <person name="Segurens B."/>
            <person name="Schenowitz-Truong C."/>
            <person name="Medigue C."/>
            <person name="Collingro A."/>
            <person name="Snel B."/>
            <person name="Dutilh B.E."/>
            <person name="OpDenCamp H.J.M."/>
            <person name="vanDerDrift C."/>
            <person name="Cirpus I."/>
            <person name="vanDePas-Schoonen K.T."/>
            <person name="Harhangi H.R."/>
            <person name="vanNiftrik L."/>
            <person name="Schmid M."/>
            <person name="Keltjens J."/>
            <person name="vanDeVossenberg J."/>
            <person name="Kartal B."/>
            <person name="Meier H."/>
            <person name="Frishman D."/>
            <person name="Huynen M.A."/>
            <person name="Mewes H."/>
            <person name="Weissenbach J."/>
            <person name="Jetten M.S.M."/>
            <person name="Wagner M."/>
            <person name="LePaslier D."/>
        </authorList>
    </citation>
    <scope>NUCLEOTIDE SEQUENCE</scope>
</reference>
<dbReference type="AlphaFoldDB" id="Q1PUH0"/>
<reference evidence="5" key="4">
    <citation type="submission" date="2017-10" db="EMBL/GenBank/DDBJ databases">
        <authorList>
            <person name="Frank J."/>
        </authorList>
    </citation>
    <scope>NUCLEOTIDE SEQUENCE [LARGE SCALE GENOMIC DNA]</scope>
</reference>
<name>Q1PUH0_KUEST</name>
<evidence type="ECO:0000313" key="5">
    <source>
        <dbReference type="Proteomes" id="UP000221734"/>
    </source>
</evidence>
<keyword evidence="5" id="KW-1185">Reference proteome</keyword>
<dbReference type="Proteomes" id="UP000221734">
    <property type="component" value="Chromosome Kuenenia_stuttgartiensis_MBR1"/>
</dbReference>
<evidence type="ECO:0000313" key="2">
    <source>
        <dbReference type="EMBL" id="CAJ70873.1"/>
    </source>
</evidence>
<dbReference type="SUPFAM" id="SSF63825">
    <property type="entry name" value="YWTD domain"/>
    <property type="match status" value="1"/>
</dbReference>
<reference evidence="3 6" key="5">
    <citation type="submission" date="2020-02" db="EMBL/GenBank/DDBJ databases">
        <title>Newly sequenced genome of strain CSTR1 showed variability in Candidatus Kuenenia stuttgartiensis genomes.</title>
        <authorList>
            <person name="Ding C."/>
            <person name="Adrian L."/>
        </authorList>
    </citation>
    <scope>NUCLEOTIDE SEQUENCE [LARGE SCALE GENOMIC DNA]</scope>
    <source>
        <strain evidence="3 6">CSTR1</strain>
    </source>
</reference>
<sequence length="344" mass="38546">MEVYFSTVVRQGPIAQGGELVSIDWATKKIKRKTTLSPTDPLITEKDDANPRGNSRGGRGIVKINDTIYVATYHSLILFDLSLTPKGKISNNLFVGLHEIFHHDNVIWLTSTAIDCVIGIDTQGNSIKSWWARESPTLQKHFSLSPLKIDKTTDNRLLWLKVLPARQPSHTHLNAVAVHNNELYVLFNRFGAVYNTTTNRLVLEDPSIKGCHNLVFFEDKIIINDTQGKRVMVYTQNGTLIKALSLLDFPEINALYKLAIKSSKAKSSSFFRGIHFLSRFLNMEHEIKSPLFLRGLCPAGQSRILVGFSPATIAEIDIEKGRLLDLFQYSQDIAVCVHGLLACS</sequence>